<dbReference type="Proteomes" id="UP001175211">
    <property type="component" value="Unassembled WGS sequence"/>
</dbReference>
<protein>
    <submittedName>
        <fullName evidence="2">Uncharacterized protein</fullName>
    </submittedName>
</protein>
<reference evidence="2" key="1">
    <citation type="submission" date="2023-06" db="EMBL/GenBank/DDBJ databases">
        <authorList>
            <consortium name="Lawrence Berkeley National Laboratory"/>
            <person name="Ahrendt S."/>
            <person name="Sahu N."/>
            <person name="Indic B."/>
            <person name="Wong-Bajracharya J."/>
            <person name="Merenyi Z."/>
            <person name="Ke H.-M."/>
            <person name="Monk M."/>
            <person name="Kocsube S."/>
            <person name="Drula E."/>
            <person name="Lipzen A."/>
            <person name="Balint B."/>
            <person name="Henrissat B."/>
            <person name="Andreopoulos B."/>
            <person name="Martin F.M."/>
            <person name="Harder C.B."/>
            <person name="Rigling D."/>
            <person name="Ford K.L."/>
            <person name="Foster G.D."/>
            <person name="Pangilinan J."/>
            <person name="Papanicolaou A."/>
            <person name="Barry K."/>
            <person name="LaButti K."/>
            <person name="Viragh M."/>
            <person name="Koriabine M."/>
            <person name="Yan M."/>
            <person name="Riley R."/>
            <person name="Champramary S."/>
            <person name="Plett K.L."/>
            <person name="Tsai I.J."/>
            <person name="Slot J."/>
            <person name="Sipos G."/>
            <person name="Plett J."/>
            <person name="Nagy L.G."/>
            <person name="Grigoriev I.V."/>
        </authorList>
    </citation>
    <scope>NUCLEOTIDE SEQUENCE</scope>
    <source>
        <strain evidence="2">CCBAS 213</strain>
    </source>
</reference>
<evidence type="ECO:0000313" key="3">
    <source>
        <dbReference type="Proteomes" id="UP001175211"/>
    </source>
</evidence>
<organism evidence="2 3">
    <name type="scientific">Armillaria tabescens</name>
    <name type="common">Ringless honey mushroom</name>
    <name type="synonym">Agaricus tabescens</name>
    <dbReference type="NCBI Taxonomy" id="1929756"/>
    <lineage>
        <taxon>Eukaryota</taxon>
        <taxon>Fungi</taxon>
        <taxon>Dikarya</taxon>
        <taxon>Basidiomycota</taxon>
        <taxon>Agaricomycotina</taxon>
        <taxon>Agaricomycetes</taxon>
        <taxon>Agaricomycetidae</taxon>
        <taxon>Agaricales</taxon>
        <taxon>Marasmiineae</taxon>
        <taxon>Physalacriaceae</taxon>
        <taxon>Desarmillaria</taxon>
    </lineage>
</organism>
<comment type="caution">
    <text evidence="2">The sequence shown here is derived from an EMBL/GenBank/DDBJ whole genome shotgun (WGS) entry which is preliminary data.</text>
</comment>
<evidence type="ECO:0000313" key="2">
    <source>
        <dbReference type="EMBL" id="KAK0449078.1"/>
    </source>
</evidence>
<dbReference type="AlphaFoldDB" id="A0AA39JUK7"/>
<accession>A0AA39JUK7</accession>
<sequence length="140" mass="15165">MAGNPEFLVEALNNLTPEQWGAISDACDQCLKIVGNPSSTSSRSSTFIISTPSNIERSMHSQPGSTVAVSSMPHLSSSIPVISDPVAYDTLKRKLQEIQESANKESIPFPHLDRAMKAYTSGRRDSVSKEVPTGKIRTSM</sequence>
<gene>
    <name evidence="2" type="ORF">EV420DRAFT_1647111</name>
</gene>
<name>A0AA39JUK7_ARMTA</name>
<feature type="region of interest" description="Disordered" evidence="1">
    <location>
        <begin position="121"/>
        <end position="140"/>
    </location>
</feature>
<proteinExistence type="predicted"/>
<dbReference type="RefSeq" id="XP_060326793.1">
    <property type="nucleotide sequence ID" value="XM_060478004.1"/>
</dbReference>
<dbReference type="GeneID" id="85361552"/>
<dbReference type="EMBL" id="JAUEPS010000039">
    <property type="protein sequence ID" value="KAK0449078.1"/>
    <property type="molecule type" value="Genomic_DNA"/>
</dbReference>
<evidence type="ECO:0000256" key="1">
    <source>
        <dbReference type="SAM" id="MobiDB-lite"/>
    </source>
</evidence>
<keyword evidence="3" id="KW-1185">Reference proteome</keyword>